<dbReference type="PANTHER" id="PTHR35371:SF1">
    <property type="entry name" value="BLR7753 PROTEIN"/>
    <property type="match status" value="1"/>
</dbReference>
<evidence type="ECO:0000313" key="6">
    <source>
        <dbReference type="EMBL" id="MCJ0826480.1"/>
    </source>
</evidence>
<keyword evidence="3 5" id="KW-1133">Transmembrane helix</keyword>
<evidence type="ECO:0000256" key="4">
    <source>
        <dbReference type="ARBA" id="ARBA00023136"/>
    </source>
</evidence>
<dbReference type="RefSeq" id="WP_243322034.1">
    <property type="nucleotide sequence ID" value="NZ_JALGCL010000004.1"/>
</dbReference>
<name>A0ABT0A669_9GAMM</name>
<dbReference type="Pfam" id="PF01124">
    <property type="entry name" value="MAPEG"/>
    <property type="match status" value="1"/>
</dbReference>
<keyword evidence="2 5" id="KW-0812">Transmembrane</keyword>
<accession>A0ABT0A669</accession>
<proteinExistence type="predicted"/>
<dbReference type="Gene3D" id="1.20.120.550">
    <property type="entry name" value="Membrane associated eicosanoid/glutathione metabolism-like domain"/>
    <property type="match status" value="1"/>
</dbReference>
<feature type="transmembrane region" description="Helical" evidence="5">
    <location>
        <begin position="108"/>
        <end position="126"/>
    </location>
</feature>
<dbReference type="PANTHER" id="PTHR35371">
    <property type="entry name" value="INNER MEMBRANE PROTEIN"/>
    <property type="match status" value="1"/>
</dbReference>
<protein>
    <submittedName>
        <fullName evidence="6">MAPEG family protein</fullName>
    </submittedName>
</protein>
<dbReference type="Proteomes" id="UP001165423">
    <property type="component" value="Unassembled WGS sequence"/>
</dbReference>
<evidence type="ECO:0000313" key="7">
    <source>
        <dbReference type="Proteomes" id="UP001165423"/>
    </source>
</evidence>
<comment type="subcellular location">
    <subcellularLocation>
        <location evidence="1">Membrane</location>
    </subcellularLocation>
</comment>
<evidence type="ECO:0000256" key="1">
    <source>
        <dbReference type="ARBA" id="ARBA00004370"/>
    </source>
</evidence>
<organism evidence="6 7">
    <name type="scientific">Cognatiluteimonas sedimenti</name>
    <dbReference type="NCBI Taxonomy" id="2927791"/>
    <lineage>
        <taxon>Bacteria</taxon>
        <taxon>Pseudomonadati</taxon>
        <taxon>Pseudomonadota</taxon>
        <taxon>Gammaproteobacteria</taxon>
        <taxon>Lysobacterales</taxon>
        <taxon>Lysobacteraceae</taxon>
        <taxon>Cognatiluteimonas</taxon>
    </lineage>
</organism>
<dbReference type="InterPro" id="IPR023352">
    <property type="entry name" value="MAPEG-like_dom_sf"/>
</dbReference>
<keyword evidence="7" id="KW-1185">Reference proteome</keyword>
<feature type="transmembrane region" description="Helical" evidence="5">
    <location>
        <begin position="80"/>
        <end position="102"/>
    </location>
</feature>
<evidence type="ECO:0000256" key="2">
    <source>
        <dbReference type="ARBA" id="ARBA00022692"/>
    </source>
</evidence>
<gene>
    <name evidence="6" type="ORF">MQC88_11045</name>
</gene>
<dbReference type="InterPro" id="IPR001129">
    <property type="entry name" value="Membr-assoc_MAPEG"/>
</dbReference>
<reference evidence="6 7" key="1">
    <citation type="submission" date="2022-03" db="EMBL/GenBank/DDBJ databases">
        <title>Luteimonas soily sp. nov., a novel bacterium isolated from the soil.</title>
        <authorList>
            <person name="Zhang X."/>
        </authorList>
    </citation>
    <scope>NUCLEOTIDE SEQUENCE [LARGE SCALE GENOMIC DNA]</scope>
    <source>
        <strain evidence="6 7">50</strain>
    </source>
</reference>
<evidence type="ECO:0000256" key="5">
    <source>
        <dbReference type="SAM" id="Phobius"/>
    </source>
</evidence>
<keyword evidence="4 5" id="KW-0472">Membrane</keyword>
<dbReference type="SUPFAM" id="SSF161084">
    <property type="entry name" value="MAPEG domain-like"/>
    <property type="match status" value="1"/>
</dbReference>
<sequence length="129" mass="14282">MAIAYWCILVAALLPYAWVMIAKASGQRYDNRDPRAWQARQDNPRSQRANAAQLNAFEAFAPFAASVLMAQLAGVDPQRIAMLAMAFVVLRVLHGVFYIAGIHALRSLAWFGGYACVLWLMLQAALRLG</sequence>
<comment type="caution">
    <text evidence="6">The sequence shown here is derived from an EMBL/GenBank/DDBJ whole genome shotgun (WGS) entry which is preliminary data.</text>
</comment>
<evidence type="ECO:0000256" key="3">
    <source>
        <dbReference type="ARBA" id="ARBA00022989"/>
    </source>
</evidence>
<dbReference type="EMBL" id="JALGCL010000004">
    <property type="protein sequence ID" value="MCJ0826480.1"/>
    <property type="molecule type" value="Genomic_DNA"/>
</dbReference>